<feature type="region of interest" description="Disordered" evidence="1">
    <location>
        <begin position="19"/>
        <end position="45"/>
    </location>
</feature>
<proteinExistence type="predicted"/>
<organism evidence="2 3">
    <name type="scientific">Apiospora arundinis</name>
    <dbReference type="NCBI Taxonomy" id="335852"/>
    <lineage>
        <taxon>Eukaryota</taxon>
        <taxon>Fungi</taxon>
        <taxon>Dikarya</taxon>
        <taxon>Ascomycota</taxon>
        <taxon>Pezizomycotina</taxon>
        <taxon>Sordariomycetes</taxon>
        <taxon>Xylariomycetidae</taxon>
        <taxon>Amphisphaeriales</taxon>
        <taxon>Apiosporaceae</taxon>
        <taxon>Apiospora</taxon>
    </lineage>
</organism>
<comment type="caution">
    <text evidence="2">The sequence shown here is derived from an EMBL/GenBank/DDBJ whole genome shotgun (WGS) entry which is preliminary data.</text>
</comment>
<feature type="compositionally biased region" description="Basic and acidic residues" evidence="1">
    <location>
        <begin position="27"/>
        <end position="36"/>
    </location>
</feature>
<gene>
    <name evidence="2" type="ORF">PGQ11_011127</name>
</gene>
<evidence type="ECO:0000313" key="2">
    <source>
        <dbReference type="EMBL" id="KAK8855215.1"/>
    </source>
</evidence>
<name>A0ABR2HZR5_9PEZI</name>
<sequence>MPVPIQAMNVLYQTLPHAAGVGGRPADGSRESRREATNPSSFALSQDQPTKIVHVGHSDGSIVTIYLLLHGARATPMHRAAAPPLLTGFKIGPKFAQLEVGDARSCRGQAGFDNPPRVRRPRQWATWCWDRWQWPRWSSQANATSSSALAMGNRAYDLEQIKGLYPDSARVEVALQPETGLVLILSTSATAGAEVGQETVGAFPICTHGSPRSAMETGPRRGPDLTFCSLVESELVVDSSSTESSGS</sequence>
<dbReference type="Proteomes" id="UP001390339">
    <property type="component" value="Unassembled WGS sequence"/>
</dbReference>
<reference evidence="2 3" key="1">
    <citation type="journal article" date="2024" name="IMA Fungus">
        <title>Apiospora arundinis, a panoply of carbohydrate-active enzymes and secondary metabolites.</title>
        <authorList>
            <person name="Sorensen T."/>
            <person name="Petersen C."/>
            <person name="Muurmann A.T."/>
            <person name="Christiansen J.V."/>
            <person name="Brundto M.L."/>
            <person name="Overgaard C.K."/>
            <person name="Boysen A.T."/>
            <person name="Wollenberg R.D."/>
            <person name="Larsen T.O."/>
            <person name="Sorensen J.L."/>
            <person name="Nielsen K.L."/>
            <person name="Sondergaard T.E."/>
        </authorList>
    </citation>
    <scope>NUCLEOTIDE SEQUENCE [LARGE SCALE GENOMIC DNA]</scope>
    <source>
        <strain evidence="2 3">AAU 773</strain>
    </source>
</reference>
<evidence type="ECO:0000313" key="3">
    <source>
        <dbReference type="Proteomes" id="UP001390339"/>
    </source>
</evidence>
<evidence type="ECO:0000256" key="1">
    <source>
        <dbReference type="SAM" id="MobiDB-lite"/>
    </source>
</evidence>
<keyword evidence="3" id="KW-1185">Reference proteome</keyword>
<dbReference type="EMBL" id="JAPCWZ010000007">
    <property type="protein sequence ID" value="KAK8855215.1"/>
    <property type="molecule type" value="Genomic_DNA"/>
</dbReference>
<protein>
    <submittedName>
        <fullName evidence="2">Alpha/beta-hydrolase</fullName>
    </submittedName>
</protein>
<accession>A0ABR2HZR5</accession>